<keyword evidence="2" id="KW-1185">Reference proteome</keyword>
<reference evidence="1" key="1">
    <citation type="journal article" date="2022" name="New Phytol.">
        <title>Evolutionary transition to the ectomycorrhizal habit in the genomes of a hyperdiverse lineage of mushroom-forming fungi.</title>
        <authorList>
            <person name="Looney B."/>
            <person name="Miyauchi S."/>
            <person name="Morin E."/>
            <person name="Drula E."/>
            <person name="Courty P.E."/>
            <person name="Kohler A."/>
            <person name="Kuo A."/>
            <person name="LaButti K."/>
            <person name="Pangilinan J."/>
            <person name="Lipzen A."/>
            <person name="Riley R."/>
            <person name="Andreopoulos W."/>
            <person name="He G."/>
            <person name="Johnson J."/>
            <person name="Nolan M."/>
            <person name="Tritt A."/>
            <person name="Barry K.W."/>
            <person name="Grigoriev I.V."/>
            <person name="Nagy L.G."/>
            <person name="Hibbett D."/>
            <person name="Henrissat B."/>
            <person name="Matheny P.B."/>
            <person name="Labbe J."/>
            <person name="Martin F.M."/>
        </authorList>
    </citation>
    <scope>NUCLEOTIDE SEQUENCE</scope>
    <source>
        <strain evidence="1">BPL690</strain>
    </source>
</reference>
<dbReference type="Proteomes" id="UP001203297">
    <property type="component" value="Unassembled WGS sequence"/>
</dbReference>
<name>A0AAD4M1H0_9AGAM</name>
<sequence>MSSWSSPPTRRELTLLLFCVTIFIVAYNANTSLRLLGLDSSSLIPFSSSRTLPIGPDGRRPEGYRDTLENEIFGEWGWEPGHIAGVKEAESARILHGKIDGNSDTYLRGEGRSGEQAMWLQGVGEGRYGHGDGLGSTSVNDELVRWGEDVPRSELKQHVPAIGSSMVNHNDPPRDIDWQVFPAQTAFRKFGPYGGRMHGVTFLSYDGPSTTDSHTLISLQRLYSTLNVSSPQSLSPPHRLFFPAIPTFADRRPEPNDELAPRRRSSIGVEPQTLKSAYPSLVGAMFAEDFDDFVGIGAPLLLDRLVVADRGAARRSGLLREVPAWSLPFTALETAEEWFEPVRRTLREYFGFVDVGGEDAAIEGHTITYLSRQDGLEGERLKGSDHVALLDALGRLAKTGVRVRIVDENTSWTERLHAITESTIVLSVFGDHLADAVFMKRTRQSALMEFFPSNIFNRDWETVVRSMGIRYVAWQGNQEKLPAVSHTASYEDFALDAQAVVRAITDELDRVS</sequence>
<accession>A0AAD4M1H0</accession>
<dbReference type="EMBL" id="WTXG01000027">
    <property type="protein sequence ID" value="KAI0298688.1"/>
    <property type="molecule type" value="Genomic_DNA"/>
</dbReference>
<evidence type="ECO:0000313" key="2">
    <source>
        <dbReference type="Proteomes" id="UP001203297"/>
    </source>
</evidence>
<organism evidence="1 2">
    <name type="scientific">Multifurca ochricompacta</name>
    <dbReference type="NCBI Taxonomy" id="376703"/>
    <lineage>
        <taxon>Eukaryota</taxon>
        <taxon>Fungi</taxon>
        <taxon>Dikarya</taxon>
        <taxon>Basidiomycota</taxon>
        <taxon>Agaricomycotina</taxon>
        <taxon>Agaricomycetes</taxon>
        <taxon>Russulales</taxon>
        <taxon>Russulaceae</taxon>
        <taxon>Multifurca</taxon>
    </lineage>
</organism>
<comment type="caution">
    <text evidence="1">The sequence shown here is derived from an EMBL/GenBank/DDBJ whole genome shotgun (WGS) entry which is preliminary data.</text>
</comment>
<proteinExistence type="predicted"/>
<dbReference type="AlphaFoldDB" id="A0AAD4M1H0"/>
<gene>
    <name evidence="1" type="ORF">B0F90DRAFT_1668976</name>
</gene>
<protein>
    <submittedName>
        <fullName evidence="1">Uncharacterized protein</fullName>
    </submittedName>
</protein>
<evidence type="ECO:0000313" key="1">
    <source>
        <dbReference type="EMBL" id="KAI0298688.1"/>
    </source>
</evidence>